<gene>
    <name evidence="1" type="ORF">QDQ51_04495</name>
</gene>
<evidence type="ECO:0000313" key="1">
    <source>
        <dbReference type="EMBL" id="MDH2304677.1"/>
    </source>
</evidence>
<protein>
    <submittedName>
        <fullName evidence="1">Bacteriophage antitermination protein Q</fullName>
    </submittedName>
</protein>
<dbReference type="AlphaFoldDB" id="A0AB35L7F0"/>
<evidence type="ECO:0000313" key="2">
    <source>
        <dbReference type="Proteomes" id="UP001162044"/>
    </source>
</evidence>
<dbReference type="Pfam" id="PF06323">
    <property type="entry name" value="Phage_antiter_Q"/>
    <property type="match status" value="1"/>
</dbReference>
<accession>A0AB35L7F0</accession>
<sequence length="218" mass="25606">MAIYSHDLEYLSIKAYDAVNSCAGTTKGQLEAFEGFGLTDTKTTPRVRARNLELNGRLVCRDTDPVYALETRSNRTPRPMIDPHTFEMSSWRRAINALSDEHRSWIMYRYGNDLNFEHQVNICKYIWCEFNEYAAAYNLSSKVKGRLRALIWLSVQQYEADNYSQTKLAELAGVSRYNWNKTYHSHWVKMLYICSNLDENSLFLMRNKRQEQKSKNEL</sequence>
<comment type="caution">
    <text evidence="1">The sequence shown here is derived from an EMBL/GenBank/DDBJ whole genome shotgun (WGS) entry which is preliminary data.</text>
</comment>
<dbReference type="EMBL" id="JARVQW010000001">
    <property type="protein sequence ID" value="MDH2304677.1"/>
    <property type="molecule type" value="Genomic_DNA"/>
</dbReference>
<dbReference type="InterPro" id="IPR010455">
    <property type="entry name" value="Phage_82_GpQ"/>
</dbReference>
<proteinExistence type="predicted"/>
<name>A0AB35L7F0_PRORE</name>
<reference evidence="1" key="1">
    <citation type="submission" date="2023-04" db="EMBL/GenBank/DDBJ databases">
        <authorList>
            <person name="Li W."/>
        </authorList>
    </citation>
    <scope>NUCLEOTIDE SEQUENCE</scope>
    <source>
        <strain evidence="1">QITACRE101</strain>
    </source>
</reference>
<organism evidence="1 2">
    <name type="scientific">Providencia rettgeri</name>
    <dbReference type="NCBI Taxonomy" id="587"/>
    <lineage>
        <taxon>Bacteria</taxon>
        <taxon>Pseudomonadati</taxon>
        <taxon>Pseudomonadota</taxon>
        <taxon>Gammaproteobacteria</taxon>
        <taxon>Enterobacterales</taxon>
        <taxon>Morganellaceae</taxon>
        <taxon>Providencia</taxon>
    </lineage>
</organism>
<dbReference type="Proteomes" id="UP001162044">
    <property type="component" value="Unassembled WGS sequence"/>
</dbReference>
<dbReference type="RefSeq" id="WP_209102732.1">
    <property type="nucleotide sequence ID" value="NZ_CP157876.1"/>
</dbReference>
<reference evidence="1" key="2">
    <citation type="submission" date="2023-10" db="EMBL/GenBank/DDBJ databases">
        <title>Analysis of Resistance Genes of Carbapenem-resistant Providencia rettgeri.</title>
        <authorList>
            <person name="Liu M."/>
        </authorList>
    </citation>
    <scope>NUCLEOTIDE SEQUENCE</scope>
    <source>
        <strain evidence="1">QITACRE101</strain>
    </source>
</reference>